<protein>
    <submittedName>
        <fullName evidence="7">MFS transporter</fullName>
    </submittedName>
</protein>
<dbReference type="Gene3D" id="1.20.1720.10">
    <property type="entry name" value="Multidrug resistance protein D"/>
    <property type="match status" value="1"/>
</dbReference>
<dbReference type="GO" id="GO:0005886">
    <property type="term" value="C:plasma membrane"/>
    <property type="evidence" value="ECO:0007669"/>
    <property type="project" value="UniProtKB-SubCell"/>
</dbReference>
<dbReference type="CDD" id="cd17321">
    <property type="entry name" value="MFS_MMR_MDR_like"/>
    <property type="match status" value="1"/>
</dbReference>
<comment type="subcellular location">
    <subcellularLocation>
        <location evidence="1">Cell membrane</location>
        <topology evidence="1">Multi-pass membrane protein</topology>
    </subcellularLocation>
</comment>
<gene>
    <name evidence="7" type="ORF">HJG52_19745</name>
</gene>
<evidence type="ECO:0000313" key="8">
    <source>
        <dbReference type="Proteomes" id="UP000588586"/>
    </source>
</evidence>
<feature type="transmembrane region" description="Helical" evidence="5">
    <location>
        <begin position="75"/>
        <end position="94"/>
    </location>
</feature>
<evidence type="ECO:0000256" key="2">
    <source>
        <dbReference type="ARBA" id="ARBA00022692"/>
    </source>
</evidence>
<feature type="transmembrane region" description="Helical" evidence="5">
    <location>
        <begin position="350"/>
        <end position="372"/>
    </location>
</feature>
<name>A0A849HNV7_9MICO</name>
<reference evidence="7 8" key="1">
    <citation type="submission" date="2020-04" db="EMBL/GenBank/DDBJ databases">
        <title>Knoellia sp. isolate from air conditioner.</title>
        <authorList>
            <person name="Chea S."/>
            <person name="Kim D.-U."/>
        </authorList>
    </citation>
    <scope>NUCLEOTIDE SEQUENCE [LARGE SCALE GENOMIC DNA]</scope>
    <source>
        <strain evidence="7 8">DB2414S</strain>
    </source>
</reference>
<proteinExistence type="predicted"/>
<dbReference type="PROSITE" id="PS50850">
    <property type="entry name" value="MFS"/>
    <property type="match status" value="1"/>
</dbReference>
<evidence type="ECO:0000259" key="6">
    <source>
        <dbReference type="PROSITE" id="PS50850"/>
    </source>
</evidence>
<evidence type="ECO:0000256" key="4">
    <source>
        <dbReference type="ARBA" id="ARBA00023136"/>
    </source>
</evidence>
<feature type="transmembrane region" description="Helical" evidence="5">
    <location>
        <begin position="133"/>
        <end position="156"/>
    </location>
</feature>
<dbReference type="InterPro" id="IPR020846">
    <property type="entry name" value="MFS_dom"/>
</dbReference>
<feature type="transmembrane region" description="Helical" evidence="5">
    <location>
        <begin position="100"/>
        <end position="121"/>
    </location>
</feature>
<feature type="transmembrane region" description="Helical" evidence="5">
    <location>
        <begin position="291"/>
        <end position="314"/>
    </location>
</feature>
<dbReference type="Gene3D" id="1.20.1250.20">
    <property type="entry name" value="MFS general substrate transporter like domains"/>
    <property type="match status" value="1"/>
</dbReference>
<dbReference type="InterPro" id="IPR011701">
    <property type="entry name" value="MFS"/>
</dbReference>
<accession>A0A849HNV7</accession>
<keyword evidence="4 5" id="KW-0472">Membrane</keyword>
<dbReference type="Proteomes" id="UP000588586">
    <property type="component" value="Unassembled WGS sequence"/>
</dbReference>
<dbReference type="SUPFAM" id="SSF103473">
    <property type="entry name" value="MFS general substrate transporter"/>
    <property type="match status" value="1"/>
</dbReference>
<feature type="transmembrane region" description="Helical" evidence="5">
    <location>
        <begin position="222"/>
        <end position="241"/>
    </location>
</feature>
<keyword evidence="8" id="KW-1185">Reference proteome</keyword>
<evidence type="ECO:0000256" key="3">
    <source>
        <dbReference type="ARBA" id="ARBA00022989"/>
    </source>
</evidence>
<organism evidence="7 8">
    <name type="scientific">Knoellia koreensis</name>
    <dbReference type="NCBI Taxonomy" id="2730921"/>
    <lineage>
        <taxon>Bacteria</taxon>
        <taxon>Bacillati</taxon>
        <taxon>Actinomycetota</taxon>
        <taxon>Actinomycetes</taxon>
        <taxon>Micrococcales</taxon>
        <taxon>Intrasporangiaceae</taxon>
        <taxon>Knoellia</taxon>
    </lineage>
</organism>
<dbReference type="GO" id="GO:0022857">
    <property type="term" value="F:transmembrane transporter activity"/>
    <property type="evidence" value="ECO:0007669"/>
    <property type="project" value="InterPro"/>
</dbReference>
<feature type="domain" description="Major facilitator superfamily (MFS) profile" evidence="6">
    <location>
        <begin position="9"/>
        <end position="454"/>
    </location>
</feature>
<feature type="transmembrane region" description="Helical" evidence="5">
    <location>
        <begin position="427"/>
        <end position="450"/>
    </location>
</feature>
<dbReference type="EMBL" id="JABEPQ010000007">
    <property type="protein sequence ID" value="NNM48224.1"/>
    <property type="molecule type" value="Genomic_DNA"/>
</dbReference>
<keyword evidence="2 5" id="KW-0812">Transmembrane</keyword>
<feature type="transmembrane region" description="Helical" evidence="5">
    <location>
        <begin position="162"/>
        <end position="182"/>
    </location>
</feature>
<feature type="transmembrane region" description="Helical" evidence="5">
    <location>
        <begin position="326"/>
        <end position="344"/>
    </location>
</feature>
<dbReference type="Pfam" id="PF07690">
    <property type="entry name" value="MFS_1"/>
    <property type="match status" value="1"/>
</dbReference>
<dbReference type="AlphaFoldDB" id="A0A849HNV7"/>
<dbReference type="InterPro" id="IPR036259">
    <property type="entry name" value="MFS_trans_sf"/>
</dbReference>
<evidence type="ECO:0000313" key="7">
    <source>
        <dbReference type="EMBL" id="NNM48224.1"/>
    </source>
</evidence>
<feature type="transmembrane region" description="Helical" evidence="5">
    <location>
        <begin position="384"/>
        <end position="407"/>
    </location>
</feature>
<feature type="transmembrane region" description="Helical" evidence="5">
    <location>
        <begin position="262"/>
        <end position="285"/>
    </location>
</feature>
<dbReference type="PANTHER" id="PTHR42718:SF42">
    <property type="entry name" value="EXPORT PROTEIN"/>
    <property type="match status" value="1"/>
</dbReference>
<dbReference type="PANTHER" id="PTHR42718">
    <property type="entry name" value="MAJOR FACILITATOR SUPERFAMILY MULTIDRUG TRANSPORTER MFSC"/>
    <property type="match status" value="1"/>
</dbReference>
<evidence type="ECO:0000256" key="5">
    <source>
        <dbReference type="SAM" id="Phobius"/>
    </source>
</evidence>
<feature type="transmembrane region" description="Helical" evidence="5">
    <location>
        <begin position="194"/>
        <end position="216"/>
    </location>
</feature>
<feature type="transmembrane region" description="Helical" evidence="5">
    <location>
        <begin position="44"/>
        <end position="63"/>
    </location>
</feature>
<evidence type="ECO:0000256" key="1">
    <source>
        <dbReference type="ARBA" id="ARBA00004651"/>
    </source>
</evidence>
<keyword evidence="3 5" id="KW-1133">Transmembrane helix</keyword>
<comment type="caution">
    <text evidence="7">The sequence shown here is derived from an EMBL/GenBank/DDBJ whole genome shotgun (WGS) entry which is preliminary data.</text>
</comment>
<sequence length="472" mass="47546">MGSHRGRLVLATTILGSSIALLDGTVVNVALPTIGKDLDADLAGLQWVVNGYALTLSALILLGGSLGDRYGRARIYAIGVGGFGLSSIACALSPTIGALVGARIVQGVFAALLVPGSLAILQASLRPKDRMAAIGAWTGLLGVATASGPLVGGWLVAIDWTWAFWINVPLCIAVVALTLTVVPESRNPAAVKGFDVAGVILAVVALAGLTYALTVAPDNPGPVALGAGVAAVLAAVGFVLVERRSPHAMVPPSLFRDRVFTTINLVTLLVYAGLSASMLFLVLFLQTVAGWSALAAGAATLPVSAMMLALASRFGTLATKHGPSRYMVGGTLVAAAGFTLLALAPRDPSFVVNILPGTLLMGLGLSMLVAPLTGTVLAAAPDELAGIASGVNNAVSRTAGLLAVAALPPLVGLSGSDYAQPDSMAPAYRLAMLVCAALLVGGAALTALGLRPRQPECAPAPQAQAHPQPPAR</sequence>